<name>A0ACC2NJY2_9HYME</name>
<accession>A0ACC2NJY2</accession>
<reference evidence="1" key="1">
    <citation type="submission" date="2023-04" db="EMBL/GenBank/DDBJ databases">
        <title>A chromosome-level genome assembly of the parasitoid wasp Eretmocerus hayati.</title>
        <authorList>
            <person name="Zhong Y."/>
            <person name="Liu S."/>
            <person name="Liu Y."/>
        </authorList>
    </citation>
    <scope>NUCLEOTIDE SEQUENCE</scope>
    <source>
        <strain evidence="1">ZJU_SS_LIU_2023</strain>
    </source>
</reference>
<keyword evidence="2" id="KW-1185">Reference proteome</keyword>
<comment type="caution">
    <text evidence="1">The sequence shown here is derived from an EMBL/GenBank/DDBJ whole genome shotgun (WGS) entry which is preliminary data.</text>
</comment>
<protein>
    <submittedName>
        <fullName evidence="1">Uncharacterized protein</fullName>
    </submittedName>
</protein>
<proteinExistence type="predicted"/>
<evidence type="ECO:0000313" key="2">
    <source>
        <dbReference type="Proteomes" id="UP001239111"/>
    </source>
</evidence>
<dbReference type="Proteomes" id="UP001239111">
    <property type="component" value="Chromosome 3"/>
</dbReference>
<gene>
    <name evidence="1" type="ORF">QAD02_002688</name>
</gene>
<organism evidence="1 2">
    <name type="scientific">Eretmocerus hayati</name>
    <dbReference type="NCBI Taxonomy" id="131215"/>
    <lineage>
        <taxon>Eukaryota</taxon>
        <taxon>Metazoa</taxon>
        <taxon>Ecdysozoa</taxon>
        <taxon>Arthropoda</taxon>
        <taxon>Hexapoda</taxon>
        <taxon>Insecta</taxon>
        <taxon>Pterygota</taxon>
        <taxon>Neoptera</taxon>
        <taxon>Endopterygota</taxon>
        <taxon>Hymenoptera</taxon>
        <taxon>Apocrita</taxon>
        <taxon>Proctotrupomorpha</taxon>
        <taxon>Chalcidoidea</taxon>
        <taxon>Aphelinidae</taxon>
        <taxon>Aphelininae</taxon>
        <taxon>Eretmocerus</taxon>
    </lineage>
</organism>
<sequence>MYLYSTWESEGPPPFPIVFIVGSTWDDQFPLSQVDLNNKHSKNHWEVQYIPYNTRSNSSKSRRLKHKATRLKKRQSTCSLHPNENSLFLNKADFRRSSWNKLNHFKDSNVPTRRENLLPGSDVANILFNVDPMPVGDITWLDSNEDIAEELTRIKSEVPQETQQPSKEKPRVTGPVLSDISEDQPDQPEELRYFDEAVIENSEISQLDDRDSSEEEIPQRSPQRDSKTSKASTSSVIRKKSKVLNPKEPSIIENISIKPADKAASLLSGGDELLVENPAHTVRKLAEKESYLIMARGLINADKRIIESLMYSLNEELFYNSLRMAVYLPKNTRNHQSQRTYRHRGMISRIYN</sequence>
<dbReference type="EMBL" id="CM056743">
    <property type="protein sequence ID" value="KAJ8671429.1"/>
    <property type="molecule type" value="Genomic_DNA"/>
</dbReference>
<evidence type="ECO:0000313" key="1">
    <source>
        <dbReference type="EMBL" id="KAJ8671429.1"/>
    </source>
</evidence>